<evidence type="ECO:0000313" key="3">
    <source>
        <dbReference type="Proteomes" id="UP000294937"/>
    </source>
</evidence>
<evidence type="ECO:0000259" key="1">
    <source>
        <dbReference type="Pfam" id="PF08241"/>
    </source>
</evidence>
<protein>
    <submittedName>
        <fullName evidence="2">Phospholipid N-methyltransferase</fullName>
    </submittedName>
</protein>
<dbReference type="AlphaFoldDB" id="A0A4R3L9K0"/>
<keyword evidence="2" id="KW-0489">Methyltransferase</keyword>
<dbReference type="EMBL" id="SMAG01000002">
    <property type="protein sequence ID" value="TCS95785.1"/>
    <property type="molecule type" value="Genomic_DNA"/>
</dbReference>
<dbReference type="GO" id="GO:0032259">
    <property type="term" value="P:methylation"/>
    <property type="evidence" value="ECO:0007669"/>
    <property type="project" value="UniProtKB-KW"/>
</dbReference>
<gene>
    <name evidence="2" type="ORF">EDD58_102366</name>
</gene>
<accession>A0A4R3L9K0</accession>
<keyword evidence="2" id="KW-0808">Transferase</keyword>
<feature type="domain" description="Methyltransferase type 11" evidence="1">
    <location>
        <begin position="45"/>
        <end position="143"/>
    </location>
</feature>
<reference evidence="2 3" key="1">
    <citation type="submission" date="2019-03" db="EMBL/GenBank/DDBJ databases">
        <title>Genomic Encyclopedia of Type Strains, Phase IV (KMG-IV): sequencing the most valuable type-strain genomes for metagenomic binning, comparative biology and taxonomic classification.</title>
        <authorList>
            <person name="Goeker M."/>
        </authorList>
    </citation>
    <scope>NUCLEOTIDE SEQUENCE [LARGE SCALE GENOMIC DNA]</scope>
    <source>
        <strain evidence="2 3">DSM 45707</strain>
    </source>
</reference>
<dbReference type="Proteomes" id="UP000294937">
    <property type="component" value="Unassembled WGS sequence"/>
</dbReference>
<evidence type="ECO:0000313" key="2">
    <source>
        <dbReference type="EMBL" id="TCS95785.1"/>
    </source>
</evidence>
<dbReference type="GO" id="GO:0008757">
    <property type="term" value="F:S-adenosylmethionine-dependent methyltransferase activity"/>
    <property type="evidence" value="ECO:0007669"/>
    <property type="project" value="InterPro"/>
</dbReference>
<dbReference type="Pfam" id="PF08241">
    <property type="entry name" value="Methyltransf_11"/>
    <property type="match status" value="1"/>
</dbReference>
<proteinExistence type="predicted"/>
<sequence>MKRVEFLIKFVQSPQTVGSITPSSSFLAKAILKPIEWQSIHSIVELGAGTGIFTGYIQKLKKPSCKTFIFENDPDLQKKLTVRFPDMNHYSNAQDLTHFISDSGLQSVDCIVSSLPFANFPGHLREHLLDEIQTILKPDGLFITYQYSLHMKKYIKERFKQVDIKFVLCNIPPAFVYICRQK</sequence>
<dbReference type="OrthoDB" id="9805585at2"/>
<dbReference type="SUPFAM" id="SSF53335">
    <property type="entry name" value="S-adenosyl-L-methionine-dependent methyltransferases"/>
    <property type="match status" value="1"/>
</dbReference>
<dbReference type="RefSeq" id="WP_131923758.1">
    <property type="nucleotide sequence ID" value="NZ_SMAG01000002.1"/>
</dbReference>
<name>A0A4R3L9K0_9BACL</name>
<dbReference type="InterPro" id="IPR013216">
    <property type="entry name" value="Methyltransf_11"/>
</dbReference>
<organism evidence="2 3">
    <name type="scientific">Hazenella coriacea</name>
    <dbReference type="NCBI Taxonomy" id="1179467"/>
    <lineage>
        <taxon>Bacteria</taxon>
        <taxon>Bacillati</taxon>
        <taxon>Bacillota</taxon>
        <taxon>Bacilli</taxon>
        <taxon>Bacillales</taxon>
        <taxon>Thermoactinomycetaceae</taxon>
        <taxon>Hazenella</taxon>
    </lineage>
</organism>
<dbReference type="CDD" id="cd02440">
    <property type="entry name" value="AdoMet_MTases"/>
    <property type="match status" value="1"/>
</dbReference>
<dbReference type="Gene3D" id="3.40.50.150">
    <property type="entry name" value="Vaccinia Virus protein VP39"/>
    <property type="match status" value="1"/>
</dbReference>
<dbReference type="InterPro" id="IPR029063">
    <property type="entry name" value="SAM-dependent_MTases_sf"/>
</dbReference>
<comment type="caution">
    <text evidence="2">The sequence shown here is derived from an EMBL/GenBank/DDBJ whole genome shotgun (WGS) entry which is preliminary data.</text>
</comment>
<keyword evidence="3" id="KW-1185">Reference proteome</keyword>